<dbReference type="SUPFAM" id="SSF53474">
    <property type="entry name" value="alpha/beta-Hydrolases"/>
    <property type="match status" value="1"/>
</dbReference>
<dbReference type="Gene3D" id="3.40.50.1820">
    <property type="entry name" value="alpha/beta hydrolase"/>
    <property type="match status" value="1"/>
</dbReference>
<evidence type="ECO:0000313" key="4">
    <source>
        <dbReference type="Proteomes" id="UP001165524"/>
    </source>
</evidence>
<dbReference type="EMBL" id="JALKII010000012">
    <property type="protein sequence ID" value="MCK0538733.1"/>
    <property type="molecule type" value="Genomic_DNA"/>
</dbReference>
<keyword evidence="1" id="KW-0732">Signal</keyword>
<proteinExistence type="predicted"/>
<accession>A0ABT0EA58</accession>
<gene>
    <name evidence="3" type="ORF">MU846_13545</name>
</gene>
<dbReference type="InterPro" id="IPR000073">
    <property type="entry name" value="AB_hydrolase_1"/>
</dbReference>
<feature type="signal peptide" evidence="1">
    <location>
        <begin position="1"/>
        <end position="24"/>
    </location>
</feature>
<protein>
    <submittedName>
        <fullName evidence="3">Triacylglycerol lipase</fullName>
    </submittedName>
</protein>
<dbReference type="Proteomes" id="UP001165524">
    <property type="component" value="Unassembled WGS sequence"/>
</dbReference>
<dbReference type="Pfam" id="PF00561">
    <property type="entry name" value="Abhydrolase_1"/>
    <property type="match status" value="1"/>
</dbReference>
<keyword evidence="4" id="KW-1185">Reference proteome</keyword>
<evidence type="ECO:0000313" key="3">
    <source>
        <dbReference type="EMBL" id="MCK0538733.1"/>
    </source>
</evidence>
<dbReference type="RefSeq" id="WP_246953632.1">
    <property type="nucleotide sequence ID" value="NZ_JALKII010000012.1"/>
</dbReference>
<sequence>MMLKRLSALLCASLCLALIAPAQAWLGGPRSGYTETQYPIVLIHGLFGFDDILGVDYFYGVPQELQRSGAQVFVAQVAAANSTEVRGEQLARQVETILATTGAAKVNIIGHSHGGPTARYVASVYPQYVASVSSVAGVNWGAPLADVLQGAADHLPLADDVIDSVGNAIAGLIDLISNGGATQDVSAAMYSLTTAQTLAFNALYPEGVPPHYCGTGESLAANGVRYYSWSGGSTLTNMLDVSDPFMAALSVVFLGEKNDGLVSSCSSRLGMVIRDDYHMNHLDEINHAFGLRSVLETSPVAVFRQHANRLKNAGL</sequence>
<reference evidence="3" key="1">
    <citation type="submission" date="2022-04" db="EMBL/GenBank/DDBJ databases">
        <title>Alcanivorax sp. CY1518 draft genome sequence.</title>
        <authorList>
            <person name="Zhao G."/>
            <person name="An M."/>
        </authorList>
    </citation>
    <scope>NUCLEOTIDE SEQUENCE</scope>
    <source>
        <strain evidence="3">CY1518</strain>
    </source>
</reference>
<feature type="domain" description="AB hydrolase-1" evidence="2">
    <location>
        <begin position="38"/>
        <end position="149"/>
    </location>
</feature>
<evidence type="ECO:0000256" key="1">
    <source>
        <dbReference type="SAM" id="SignalP"/>
    </source>
</evidence>
<comment type="caution">
    <text evidence="3">The sequence shown here is derived from an EMBL/GenBank/DDBJ whole genome shotgun (WGS) entry which is preliminary data.</text>
</comment>
<name>A0ABT0EA58_9GAMM</name>
<feature type="chain" id="PRO_5045955838" evidence="1">
    <location>
        <begin position="25"/>
        <end position="315"/>
    </location>
</feature>
<dbReference type="InterPro" id="IPR029058">
    <property type="entry name" value="AB_hydrolase_fold"/>
</dbReference>
<organism evidence="3 4">
    <name type="scientific">Alcanivorax quisquiliarum</name>
    <dbReference type="NCBI Taxonomy" id="2933565"/>
    <lineage>
        <taxon>Bacteria</taxon>
        <taxon>Pseudomonadati</taxon>
        <taxon>Pseudomonadota</taxon>
        <taxon>Gammaproteobacteria</taxon>
        <taxon>Oceanospirillales</taxon>
        <taxon>Alcanivoracaceae</taxon>
        <taxon>Alcanivorax</taxon>
    </lineage>
</organism>
<evidence type="ECO:0000259" key="2">
    <source>
        <dbReference type="Pfam" id="PF00561"/>
    </source>
</evidence>